<keyword evidence="1" id="KW-1133">Transmembrane helix</keyword>
<dbReference type="Proteomes" id="UP000248925">
    <property type="component" value="Unassembled WGS sequence"/>
</dbReference>
<keyword evidence="1" id="KW-0812">Transmembrane</keyword>
<gene>
    <name evidence="2" type="ORF">CPY51_23875</name>
</gene>
<proteinExistence type="predicted"/>
<feature type="transmembrane region" description="Helical" evidence="1">
    <location>
        <begin position="140"/>
        <end position="160"/>
    </location>
</feature>
<dbReference type="Gene3D" id="1.20.1290.10">
    <property type="entry name" value="AhpD-like"/>
    <property type="match status" value="1"/>
</dbReference>
<keyword evidence="3" id="KW-1185">Reference proteome</keyword>
<evidence type="ECO:0008006" key="4">
    <source>
        <dbReference type="Google" id="ProtNLM"/>
    </source>
</evidence>
<accession>A0A2W4CBL8</accession>
<organism evidence="2 3">
    <name type="scientific">Rhizobium tubonense</name>
    <dbReference type="NCBI Taxonomy" id="484088"/>
    <lineage>
        <taxon>Bacteria</taxon>
        <taxon>Pseudomonadati</taxon>
        <taxon>Pseudomonadota</taxon>
        <taxon>Alphaproteobacteria</taxon>
        <taxon>Hyphomicrobiales</taxon>
        <taxon>Rhizobiaceae</taxon>
        <taxon>Rhizobium/Agrobacterium group</taxon>
        <taxon>Rhizobium</taxon>
    </lineage>
</organism>
<evidence type="ECO:0000313" key="2">
    <source>
        <dbReference type="EMBL" id="PZM10201.1"/>
    </source>
</evidence>
<evidence type="ECO:0000256" key="1">
    <source>
        <dbReference type="SAM" id="Phobius"/>
    </source>
</evidence>
<evidence type="ECO:0000313" key="3">
    <source>
        <dbReference type="Proteomes" id="UP000248925"/>
    </source>
</evidence>
<protein>
    <recommendedName>
        <fullName evidence="4">Transmembrane protein</fullName>
    </recommendedName>
</protein>
<sequence>MSHLSHFDYDTASDAARAEHDREIALRGRMTNMKRTLLHSPVAHRIYAEWFTLREELRPALDDRAVWLFCQAIAIECRAIIPVGFLRRALINAGLNPETIEPTNDEALLIEFGKAMVIDSNGVPDALWDRLKSRYDEPTLVNLVAFAGIMIATAIFNNVVDVDVDEELLPYIEGFEFPAR</sequence>
<dbReference type="EMBL" id="PCDP01000053">
    <property type="protein sequence ID" value="PZM10201.1"/>
    <property type="molecule type" value="Genomic_DNA"/>
</dbReference>
<comment type="caution">
    <text evidence="2">The sequence shown here is derived from an EMBL/GenBank/DDBJ whole genome shotgun (WGS) entry which is preliminary data.</text>
</comment>
<dbReference type="InterPro" id="IPR029032">
    <property type="entry name" value="AhpD-like"/>
</dbReference>
<dbReference type="RefSeq" id="WP_111162737.1">
    <property type="nucleotide sequence ID" value="NZ_PCDP01000053.1"/>
</dbReference>
<keyword evidence="1" id="KW-0472">Membrane</keyword>
<name>A0A2W4CBL8_9HYPH</name>
<reference evidence="2 3" key="1">
    <citation type="journal article" date="2018" name="Sci. Rep.">
        <title>Rhizobium tumorigenes sp. nov., a novel plant tumorigenic bacterium isolated from cane gall tumors on thornless blackberry.</title>
        <authorList>
            <person name="Kuzmanovi N."/>
            <person name="Smalla K."/>
            <person name="Gronow S."/>
            <person name="PuBawska J."/>
        </authorList>
    </citation>
    <scope>NUCLEOTIDE SEQUENCE [LARGE SCALE GENOMIC DNA]</scope>
    <source>
        <strain evidence="2 3">CCBAU 85046</strain>
    </source>
</reference>
<dbReference type="AlphaFoldDB" id="A0A2W4CBL8"/>
<dbReference type="SUPFAM" id="SSF69118">
    <property type="entry name" value="AhpD-like"/>
    <property type="match status" value="1"/>
</dbReference>
<dbReference type="OrthoDB" id="3233491at2"/>